<feature type="signal peptide" evidence="2">
    <location>
        <begin position="1"/>
        <end position="18"/>
    </location>
</feature>
<protein>
    <recommendedName>
        <fullName evidence="5">Transferrin-binding protein B C-lobe/N-lobe beta barrel domain-containing protein</fullName>
    </recommendedName>
</protein>
<dbReference type="RefSeq" id="WP_125407939.1">
    <property type="nucleotide sequence ID" value="NZ_JBEHHI010000001.1"/>
</dbReference>
<evidence type="ECO:0000313" key="4">
    <source>
        <dbReference type="Proteomes" id="UP001560019"/>
    </source>
</evidence>
<evidence type="ECO:0008006" key="5">
    <source>
        <dbReference type="Google" id="ProtNLM"/>
    </source>
</evidence>
<dbReference type="Gene3D" id="2.40.160.90">
    <property type="match status" value="1"/>
</dbReference>
<evidence type="ECO:0000313" key="3">
    <source>
        <dbReference type="EMBL" id="MEX5727235.1"/>
    </source>
</evidence>
<keyword evidence="4" id="KW-1185">Reference proteome</keyword>
<comment type="caution">
    <text evidence="3">The sequence shown here is derived from an EMBL/GenBank/DDBJ whole genome shotgun (WGS) entry which is preliminary data.</text>
</comment>
<dbReference type="Proteomes" id="UP001560019">
    <property type="component" value="Unassembled WGS sequence"/>
</dbReference>
<name>A0ABV3XPI2_9RHOB</name>
<dbReference type="EMBL" id="JBEHHI010000001">
    <property type="protein sequence ID" value="MEX5727235.1"/>
    <property type="molecule type" value="Genomic_DNA"/>
</dbReference>
<gene>
    <name evidence="3" type="ORF">Ga0609869_000588</name>
</gene>
<evidence type="ECO:0000256" key="2">
    <source>
        <dbReference type="SAM" id="SignalP"/>
    </source>
</evidence>
<reference evidence="3 4" key="1">
    <citation type="submission" date="2024-06" db="EMBL/GenBank/DDBJ databases">
        <title>Genome of Rhodovulum iodosum, a marine photoferrotroph.</title>
        <authorList>
            <person name="Bianchini G."/>
            <person name="Nikeleit V."/>
            <person name="Kappler A."/>
            <person name="Bryce C."/>
            <person name="Sanchez-Baracaldo P."/>
        </authorList>
    </citation>
    <scope>NUCLEOTIDE SEQUENCE [LARGE SCALE GENOMIC DNA]</scope>
    <source>
        <strain evidence="3 4">UT/N1</strain>
    </source>
</reference>
<organism evidence="3 4">
    <name type="scientific">Rhodovulum iodosum</name>
    <dbReference type="NCBI Taxonomy" id="68291"/>
    <lineage>
        <taxon>Bacteria</taxon>
        <taxon>Pseudomonadati</taxon>
        <taxon>Pseudomonadota</taxon>
        <taxon>Alphaproteobacteria</taxon>
        <taxon>Rhodobacterales</taxon>
        <taxon>Paracoccaceae</taxon>
        <taxon>Rhodovulum</taxon>
    </lineage>
</organism>
<accession>A0ABV3XPI2</accession>
<keyword evidence="2" id="KW-0732">Signal</keyword>
<feature type="region of interest" description="Disordered" evidence="1">
    <location>
        <begin position="33"/>
        <end position="79"/>
    </location>
</feature>
<feature type="chain" id="PRO_5046869186" description="Transferrin-binding protein B C-lobe/N-lobe beta barrel domain-containing protein" evidence="2">
    <location>
        <begin position="19"/>
        <end position="362"/>
    </location>
</feature>
<proteinExistence type="predicted"/>
<evidence type="ECO:0000256" key="1">
    <source>
        <dbReference type="SAM" id="MobiDB-lite"/>
    </source>
</evidence>
<feature type="compositionally biased region" description="Low complexity" evidence="1">
    <location>
        <begin position="33"/>
        <end position="49"/>
    </location>
</feature>
<sequence length="362" mass="38308">MAQKYLALALLVPLVACGGSGDGSNPINCGTLGTDNCTDTDTTTDTGGTTEDGEPISGDRGLPPGTESPAADNSLFRYEPLGDGETAGSGYARAISYDAENDEFFVDNLGFDGDNVYTRDNLVGSLGPYAVYENSESFDDPVTGAPIAQFAHKALYGVSTNTDADGNPTTQFAIVRTGSYIEYGFGGYVYQRNGGVTLPDTGQAQYTGAYAALRDFNNLGGLEYATGDMTMAIDFEDFDAGDAVRGEVYNRRVFDDEGNDITIDVVTALEDKYGLDYTGLPVIRFVISPDALDTNGELTGSVRSFVQTNSGSAEVYEDGNYYAVLSGDNAEEVVGIIAVTAEDPRAEGVTVRETGGFILYRP</sequence>